<dbReference type="PANTHER" id="PTHR42852">
    <property type="entry name" value="THIOL:DISULFIDE INTERCHANGE PROTEIN DSBE"/>
    <property type="match status" value="1"/>
</dbReference>
<dbReference type="Pfam" id="PF00578">
    <property type="entry name" value="AhpC-TSA"/>
    <property type="match status" value="1"/>
</dbReference>
<accession>A0ABT7JDB9</accession>
<evidence type="ECO:0000313" key="3">
    <source>
        <dbReference type="Proteomes" id="UP001302059"/>
    </source>
</evidence>
<dbReference type="InterPro" id="IPR013766">
    <property type="entry name" value="Thioredoxin_domain"/>
</dbReference>
<dbReference type="PANTHER" id="PTHR42852:SF13">
    <property type="entry name" value="PROTEIN DIPZ"/>
    <property type="match status" value="1"/>
</dbReference>
<gene>
    <name evidence="2" type="ORF">QOL99_02605</name>
</gene>
<keyword evidence="3" id="KW-1185">Reference proteome</keyword>
<name>A0ABT7JDB9_9DEIO</name>
<feature type="domain" description="Thioredoxin" evidence="1">
    <location>
        <begin position="216"/>
        <end position="334"/>
    </location>
</feature>
<organism evidence="2 3">
    <name type="scientific">Deinococcus rhizophilus</name>
    <dbReference type="NCBI Taxonomy" id="3049544"/>
    <lineage>
        <taxon>Bacteria</taxon>
        <taxon>Thermotogati</taxon>
        <taxon>Deinococcota</taxon>
        <taxon>Deinococci</taxon>
        <taxon>Deinococcales</taxon>
        <taxon>Deinococcaceae</taxon>
        <taxon>Deinococcus</taxon>
    </lineage>
</organism>
<dbReference type="EMBL" id="JASNGB010000010">
    <property type="protein sequence ID" value="MDL2343035.1"/>
    <property type="molecule type" value="Genomic_DNA"/>
</dbReference>
<dbReference type="InterPro" id="IPR017937">
    <property type="entry name" value="Thioredoxin_CS"/>
</dbReference>
<dbReference type="CDD" id="cd02966">
    <property type="entry name" value="TlpA_like_family"/>
    <property type="match status" value="1"/>
</dbReference>
<dbReference type="InterPro" id="IPR050553">
    <property type="entry name" value="Thioredoxin_ResA/DsbE_sf"/>
</dbReference>
<comment type="caution">
    <text evidence="2">The sequence shown here is derived from an EMBL/GenBank/DDBJ whole genome shotgun (WGS) entry which is preliminary data.</text>
</comment>
<evidence type="ECO:0000259" key="1">
    <source>
        <dbReference type="PROSITE" id="PS51352"/>
    </source>
</evidence>
<dbReference type="RefSeq" id="WP_285521056.1">
    <property type="nucleotide sequence ID" value="NZ_JASNGB010000010.1"/>
</dbReference>
<dbReference type="Gene3D" id="3.40.30.10">
    <property type="entry name" value="Glutaredoxin"/>
    <property type="match status" value="1"/>
</dbReference>
<dbReference type="InterPro" id="IPR036249">
    <property type="entry name" value="Thioredoxin-like_sf"/>
</dbReference>
<dbReference type="PROSITE" id="PS00194">
    <property type="entry name" value="THIOREDOXIN_1"/>
    <property type="match status" value="1"/>
</dbReference>
<dbReference type="Proteomes" id="UP001302059">
    <property type="component" value="Unassembled WGS sequence"/>
</dbReference>
<sequence length="349" mass="38297">MALLLAACAPEQPGSEQAVGAAQPAREAATNPAKPYAVRIEDRAFSATDLAFYGLMQQLDLRRRGVSGAELAAQHKRLTNVNVRLNHLIELYAMSLLATEKGHTVPDNVLSARRAEFARMVAARPDMQALIRDFGEEKVESRLPDYLRQQALRQRIIDDLLATQRRKTPGLSARELDYTVARAYDDLYQDHIGDLTVDINTAGLESSGAATSTPSPDPATRAPALSIRDASGRSVAAPQPTAGRPLLVNFWATWCAPCREELPLLLEAHESGQYQVLAVNLGESPATVGRYLDRERLTSLPVVYSHVRQLPGWNIPGLPTTSLIGEGWVQRGQRFGPLRNTDPWLQKAP</sequence>
<protein>
    <submittedName>
        <fullName evidence="2">TlpA disulfide reductase family protein</fullName>
    </submittedName>
</protein>
<proteinExistence type="predicted"/>
<evidence type="ECO:0000313" key="2">
    <source>
        <dbReference type="EMBL" id="MDL2343035.1"/>
    </source>
</evidence>
<dbReference type="InterPro" id="IPR000866">
    <property type="entry name" value="AhpC/TSA"/>
</dbReference>
<reference evidence="2 3" key="1">
    <citation type="submission" date="2023-05" db="EMBL/GenBank/DDBJ databases">
        <authorList>
            <person name="Gao F."/>
        </authorList>
    </citation>
    <scope>NUCLEOTIDE SEQUENCE [LARGE SCALE GENOMIC DNA]</scope>
    <source>
        <strain evidence="2 3">MIMF12</strain>
    </source>
</reference>
<dbReference type="SUPFAM" id="SSF52833">
    <property type="entry name" value="Thioredoxin-like"/>
    <property type="match status" value="1"/>
</dbReference>
<dbReference type="PROSITE" id="PS51352">
    <property type="entry name" value="THIOREDOXIN_2"/>
    <property type="match status" value="1"/>
</dbReference>